<accession>A0AAE9XT87</accession>
<organism evidence="5 6">
    <name type="scientific">Gimibacter soli</name>
    <dbReference type="NCBI Taxonomy" id="3024400"/>
    <lineage>
        <taxon>Bacteria</taxon>
        <taxon>Pseudomonadati</taxon>
        <taxon>Pseudomonadota</taxon>
        <taxon>Alphaproteobacteria</taxon>
        <taxon>Kordiimonadales</taxon>
        <taxon>Temperatibacteraceae</taxon>
        <taxon>Gimibacter</taxon>
    </lineage>
</organism>
<dbReference type="Pfam" id="PF12625">
    <property type="entry name" value="Arabinose_bd"/>
    <property type="match status" value="1"/>
</dbReference>
<dbReference type="SMART" id="SM00342">
    <property type="entry name" value="HTH_ARAC"/>
    <property type="match status" value="1"/>
</dbReference>
<dbReference type="Pfam" id="PF12833">
    <property type="entry name" value="HTH_18"/>
    <property type="match status" value="1"/>
</dbReference>
<proteinExistence type="predicted"/>
<dbReference type="PROSITE" id="PS01124">
    <property type="entry name" value="HTH_ARAC_FAMILY_2"/>
    <property type="match status" value="1"/>
</dbReference>
<dbReference type="AlphaFoldDB" id="A0AAE9XT87"/>
<dbReference type="InterPro" id="IPR018060">
    <property type="entry name" value="HTH_AraC"/>
</dbReference>
<evidence type="ECO:0000256" key="2">
    <source>
        <dbReference type="ARBA" id="ARBA00023125"/>
    </source>
</evidence>
<protein>
    <submittedName>
        <fullName evidence="5">AraC family transcriptional regulator</fullName>
    </submittedName>
</protein>
<reference evidence="5" key="1">
    <citation type="submission" date="2023-01" db="EMBL/GenBank/DDBJ databases">
        <title>The genome sequence of Kordiimonadaceae bacterium 6D33.</title>
        <authorList>
            <person name="Liu Y."/>
        </authorList>
    </citation>
    <scope>NUCLEOTIDE SEQUENCE</scope>
    <source>
        <strain evidence="5">6D33</strain>
    </source>
</reference>
<evidence type="ECO:0000313" key="5">
    <source>
        <dbReference type="EMBL" id="WCL54715.1"/>
    </source>
</evidence>
<keyword evidence="6" id="KW-1185">Reference proteome</keyword>
<feature type="domain" description="HTH araC/xylS-type" evidence="4">
    <location>
        <begin position="241"/>
        <end position="340"/>
    </location>
</feature>
<sequence length="349" mass="39153">MLASEGRLEPLIWSTVIRSLRIPLLEHDLDPDALMRASGIDPQDVLRTNGEVPLKAYLRFMELAAQQSGNPTLGLHLARSAGPETLGAIGFLFLSSKTILEAMQNLSHYINILQGVTFAQVVQDNEETSFVYQLLHVKDHDCRQDVEFSLMLTKRLIRIFAEGEVPISGVYFRHAPLADKRVYEKLIKAPVYFGQDYNCVSIPASCNRVRGKVLDESLSPILKTFLDREFETIQRMKTLGDQVEYVLYGNRIAPPITARKVAQHIGMSEATLYRRLKAEGVSFSDLLDARNFTLARDYLTTTRMTATEIGYLIGFADSASFSRAFSRWSGGVGPSEYRRRHTGAKETAA</sequence>
<dbReference type="InterPro" id="IPR009057">
    <property type="entry name" value="Homeodomain-like_sf"/>
</dbReference>
<keyword evidence="1" id="KW-0805">Transcription regulation</keyword>
<dbReference type="EMBL" id="CP116805">
    <property type="protein sequence ID" value="WCL54715.1"/>
    <property type="molecule type" value="Genomic_DNA"/>
</dbReference>
<dbReference type="GO" id="GO:0005829">
    <property type="term" value="C:cytosol"/>
    <property type="evidence" value="ECO:0007669"/>
    <property type="project" value="TreeGrafter"/>
</dbReference>
<name>A0AAE9XT87_9PROT</name>
<dbReference type="KEGG" id="gso:PH603_02940"/>
<dbReference type="PANTHER" id="PTHR47894:SF4">
    <property type="entry name" value="HTH-TYPE TRANSCRIPTIONAL REGULATOR GADX"/>
    <property type="match status" value="1"/>
</dbReference>
<dbReference type="Gene3D" id="1.10.10.60">
    <property type="entry name" value="Homeodomain-like"/>
    <property type="match status" value="1"/>
</dbReference>
<dbReference type="RefSeq" id="WP_289504434.1">
    <property type="nucleotide sequence ID" value="NZ_CP116805.1"/>
</dbReference>
<dbReference type="GO" id="GO:0003700">
    <property type="term" value="F:DNA-binding transcription factor activity"/>
    <property type="evidence" value="ECO:0007669"/>
    <property type="project" value="InterPro"/>
</dbReference>
<dbReference type="PANTHER" id="PTHR47894">
    <property type="entry name" value="HTH-TYPE TRANSCRIPTIONAL REGULATOR GADX"/>
    <property type="match status" value="1"/>
</dbReference>
<dbReference type="InterPro" id="IPR032687">
    <property type="entry name" value="AraC-type_N"/>
</dbReference>
<evidence type="ECO:0000259" key="4">
    <source>
        <dbReference type="PROSITE" id="PS01124"/>
    </source>
</evidence>
<dbReference type="GO" id="GO:0000976">
    <property type="term" value="F:transcription cis-regulatory region binding"/>
    <property type="evidence" value="ECO:0007669"/>
    <property type="project" value="TreeGrafter"/>
</dbReference>
<evidence type="ECO:0000313" key="6">
    <source>
        <dbReference type="Proteomes" id="UP001217500"/>
    </source>
</evidence>
<gene>
    <name evidence="5" type="ORF">PH603_02940</name>
</gene>
<keyword evidence="2" id="KW-0238">DNA-binding</keyword>
<dbReference type="SUPFAM" id="SSF46689">
    <property type="entry name" value="Homeodomain-like"/>
    <property type="match status" value="1"/>
</dbReference>
<keyword evidence="3" id="KW-0804">Transcription</keyword>
<evidence type="ECO:0000256" key="1">
    <source>
        <dbReference type="ARBA" id="ARBA00023015"/>
    </source>
</evidence>
<dbReference type="Proteomes" id="UP001217500">
    <property type="component" value="Chromosome"/>
</dbReference>
<evidence type="ECO:0000256" key="3">
    <source>
        <dbReference type="ARBA" id="ARBA00023163"/>
    </source>
</evidence>